<dbReference type="EMBL" id="CP024310">
    <property type="protein sequence ID" value="AUX79490.1"/>
    <property type="molecule type" value="Genomic_DNA"/>
</dbReference>
<protein>
    <submittedName>
        <fullName evidence="1">Uncharacterized protein</fullName>
    </submittedName>
</protein>
<evidence type="ECO:0000313" key="2">
    <source>
        <dbReference type="Proteomes" id="UP000239340"/>
    </source>
</evidence>
<geneLocation type="plasmid" evidence="2">
    <name>psfrenxt3c</name>
</geneLocation>
<keyword evidence="1" id="KW-0614">Plasmid</keyword>
<dbReference type="AlphaFoldDB" id="A0A2L0HDA8"/>
<sequence>MPVALNTAEVVPGQWLPWQPSDIPPCDAERQLVAMGVISAESERSSARGRFCSFV</sequence>
<dbReference type="Proteomes" id="UP000239340">
    <property type="component" value="Plasmid pSfreNXT3c"/>
</dbReference>
<reference evidence="1 2" key="1">
    <citation type="submission" date="2017-10" db="EMBL/GenBank/DDBJ databases">
        <title>Analysis of the genome sequences of Rhizobium populations associated to common bean (phaseolus vulgaris).</title>
        <authorList>
            <person name="Bustos P."/>
            <person name="Santamaria R.I."/>
            <person name="Miranda-Sanchez F."/>
            <person name="Perez-Carrascal O."/>
            <person name="Juarez S."/>
            <person name="Lozano L."/>
            <person name="Martinez-Flores I."/>
            <person name="Vinuesa P."/>
            <person name="Martinez-Romero E."/>
            <person name="Cevallos M.A."/>
            <person name="Romero D."/>
            <person name="Davila G."/>
            <person name="Gonzalez V."/>
        </authorList>
    </citation>
    <scope>NUCLEOTIDE SEQUENCE [LARGE SCALE GENOMIC DNA]</scope>
    <source>
        <strain evidence="1 2">NXT3</strain>
        <plasmid evidence="2">Plasmid psfrenxt3c</plasmid>
    </source>
</reference>
<name>A0A2L0HDA8_RHIFR</name>
<gene>
    <name evidence="1" type="ORF">NXT3_PC00318</name>
</gene>
<organism evidence="1 2">
    <name type="scientific">Rhizobium fredii</name>
    <name type="common">Sinorhizobium fredii</name>
    <dbReference type="NCBI Taxonomy" id="380"/>
    <lineage>
        <taxon>Bacteria</taxon>
        <taxon>Pseudomonadati</taxon>
        <taxon>Pseudomonadota</taxon>
        <taxon>Alphaproteobacteria</taxon>
        <taxon>Hyphomicrobiales</taxon>
        <taxon>Rhizobiaceae</taxon>
        <taxon>Sinorhizobium/Ensifer group</taxon>
        <taxon>Sinorhizobium</taxon>
    </lineage>
</organism>
<accession>A0A2L0HDA8</accession>
<proteinExistence type="predicted"/>
<evidence type="ECO:0000313" key="1">
    <source>
        <dbReference type="EMBL" id="AUX79490.1"/>
    </source>
</evidence>